<feature type="domain" description="Glycosyl hydrolase family 31 C-terminal" evidence="6">
    <location>
        <begin position="595"/>
        <end position="683"/>
    </location>
</feature>
<evidence type="ECO:0000313" key="7">
    <source>
        <dbReference type="EMBL" id="ENZ06496.1"/>
    </source>
</evidence>
<dbReference type="SUPFAM" id="SSF51011">
    <property type="entry name" value="Glycosyl hydrolase domain"/>
    <property type="match status" value="1"/>
</dbReference>
<dbReference type="HOGENOM" id="CLU_000631_7_2_9"/>
<dbReference type="CDD" id="cd06599">
    <property type="entry name" value="GH31_glycosidase_Aec37"/>
    <property type="match status" value="1"/>
</dbReference>
<proteinExistence type="inferred from homology"/>
<dbReference type="InterPro" id="IPR048395">
    <property type="entry name" value="Glyco_hydro_31_C"/>
</dbReference>
<dbReference type="AlphaFoldDB" id="A0A0E2H1M2"/>
<comment type="similarity">
    <text evidence="1 2">Belongs to the glycosyl hydrolase 31 family.</text>
</comment>
<evidence type="ECO:0008006" key="9">
    <source>
        <dbReference type="Google" id="ProtNLM"/>
    </source>
</evidence>
<dbReference type="EMBL" id="AGYR01000076">
    <property type="protein sequence ID" value="ENZ06496.1"/>
    <property type="molecule type" value="Genomic_DNA"/>
</dbReference>
<dbReference type="RefSeq" id="WP_002594842.1">
    <property type="nucleotide sequence ID" value="NZ_KB850997.1"/>
</dbReference>
<dbReference type="Pfam" id="PF17137">
    <property type="entry name" value="DUF5110"/>
    <property type="match status" value="1"/>
</dbReference>
<accession>A0A0E2H1M2</accession>
<feature type="domain" description="Glycoside hydrolase family 31 TIM barrel" evidence="3">
    <location>
        <begin position="256"/>
        <end position="586"/>
    </location>
</feature>
<protein>
    <recommendedName>
        <fullName evidence="9">Alpha-glucosidase</fullName>
    </recommendedName>
</protein>
<dbReference type="GO" id="GO:0004553">
    <property type="term" value="F:hydrolase activity, hydrolyzing O-glycosyl compounds"/>
    <property type="evidence" value="ECO:0007669"/>
    <property type="project" value="InterPro"/>
</dbReference>
<dbReference type="InterPro" id="IPR025887">
    <property type="entry name" value="Glyco_hydro_31_N_dom"/>
</dbReference>
<gene>
    <name evidence="7" type="ORF">HMPREF1090_05474</name>
</gene>
<evidence type="ECO:0000259" key="6">
    <source>
        <dbReference type="Pfam" id="PF21365"/>
    </source>
</evidence>
<dbReference type="Gene3D" id="2.60.40.1180">
    <property type="entry name" value="Golgi alpha-mannosidase II"/>
    <property type="match status" value="2"/>
</dbReference>
<evidence type="ECO:0000256" key="1">
    <source>
        <dbReference type="ARBA" id="ARBA00007806"/>
    </source>
</evidence>
<name>A0A0E2H1M2_9FIRM</name>
<feature type="domain" description="Glycoside hydrolase family 31 N-terminal" evidence="4">
    <location>
        <begin position="26"/>
        <end position="209"/>
    </location>
</feature>
<dbReference type="Pfam" id="PF13802">
    <property type="entry name" value="Gal_mutarotas_2"/>
    <property type="match status" value="1"/>
</dbReference>
<evidence type="ECO:0000259" key="3">
    <source>
        <dbReference type="Pfam" id="PF01055"/>
    </source>
</evidence>
<dbReference type="InterPro" id="IPR013780">
    <property type="entry name" value="Glyco_hydro_b"/>
</dbReference>
<dbReference type="SUPFAM" id="SSF51445">
    <property type="entry name" value="(Trans)glycosidases"/>
    <property type="match status" value="1"/>
</dbReference>
<evidence type="ECO:0000259" key="4">
    <source>
        <dbReference type="Pfam" id="PF13802"/>
    </source>
</evidence>
<dbReference type="InterPro" id="IPR033403">
    <property type="entry name" value="DUF5110"/>
</dbReference>
<dbReference type="InterPro" id="IPR017853">
    <property type="entry name" value="GH"/>
</dbReference>
<dbReference type="SUPFAM" id="SSF74650">
    <property type="entry name" value="Galactose mutarotase-like"/>
    <property type="match status" value="1"/>
</dbReference>
<dbReference type="GO" id="GO:0030246">
    <property type="term" value="F:carbohydrate binding"/>
    <property type="evidence" value="ECO:0007669"/>
    <property type="project" value="InterPro"/>
</dbReference>
<dbReference type="PANTHER" id="PTHR22762:SF165">
    <property type="entry name" value="PUTATIVE (AFU_ORTHOLOGUE AFUA_1G06560)-RELATED"/>
    <property type="match status" value="1"/>
</dbReference>
<evidence type="ECO:0000256" key="2">
    <source>
        <dbReference type="RuleBase" id="RU361185"/>
    </source>
</evidence>
<dbReference type="PATRIC" id="fig|999408.3.peg.5879"/>
<dbReference type="Pfam" id="PF01055">
    <property type="entry name" value="Glyco_hydro_31_2nd"/>
    <property type="match status" value="1"/>
</dbReference>
<dbReference type="CDD" id="cd14752">
    <property type="entry name" value="GH31_N"/>
    <property type="match status" value="1"/>
</dbReference>
<dbReference type="Gene3D" id="2.60.40.1760">
    <property type="entry name" value="glycosyl hydrolase (family 31)"/>
    <property type="match status" value="1"/>
</dbReference>
<sequence>MDICTQFSGIERTDSAWLVHTNCADIKIIFVTDEIVRVRTSFDKEFTEESYVLMTTAWEDRLDPLFEGERTRVEPVIPGVEETDNEITFDTGKIRLVLMKDPIGFELYDAEGTLLYSDLHGNPVSLDSNRRVTHYSCMEEEDCFYGFGEKAGPLNKNKMFLRERATDAMGYDAEKTDTLYKHIPFYIRLNRSSKKAVGVFYHNFYESCFNMGCEKSNYWHRYTYWQADGGDIDMFLLGGNSIARIVDNYTLLTGRPALLPKRALGYQGSSMYYPELERDSDDAVLGFIDTIKEEGFPIDGFHLSSGYTSVGNKRCVFTWNTTRFKDPSAYFHAMQDKGAENVPNIKPGILLCHPWFEEFKSQDVFVKDSKNPEQYAVGSWWGGPGAFWDFTKPAAREAWKKYVTGSLVAVGTNSIWNDNCEYDSLLDKDVIVDFDGKGGTIAQLKPIMSTLMCKLSNDAVKEHDADMRPYSVCRSGSSGIQRYAQTWCGDNYTSWKSLKYNIPTITGMGLSGQPNEGADIGGFAGPAPEEELLVRWVQQGIFQARFSIHSASNDNTVTEPWMFKDSTDLIRSAILLRYRMAPYLYSCEYEAAKSGAPIMRALVYEFQEDENTYDNSFDFLFGKSLLVANVIEKDAASRRVYLPAGLRWYDMNDNYRCYEGGQTIEVPVTMETIPMFLREGGILAMADNQLMNMERDCVEELRLIIASAREGSQFVLYDDDGRTNDFEKGIFRKTTVSVSGTDVVKVDFTAEGDYRDTVKSVTVEIIRKDRSPFWAALDGRRLEHYLNRRKFEAADSGWYYSQTKKAVLVKYANPKKDAQLVVSFEDFDLIGM</sequence>
<keyword evidence="2" id="KW-0326">Glycosidase</keyword>
<reference evidence="7 8" key="1">
    <citation type="submission" date="2013-01" db="EMBL/GenBank/DDBJ databases">
        <title>The Genome Sequence of Clostridium clostridioforme 90A8.</title>
        <authorList>
            <consortium name="The Broad Institute Genome Sequencing Platform"/>
            <person name="Earl A."/>
            <person name="Ward D."/>
            <person name="Feldgarden M."/>
            <person name="Gevers D."/>
            <person name="Courvalin P."/>
            <person name="Lambert T."/>
            <person name="Walker B."/>
            <person name="Young S.K."/>
            <person name="Zeng Q."/>
            <person name="Gargeya S."/>
            <person name="Fitzgerald M."/>
            <person name="Haas B."/>
            <person name="Abouelleil A."/>
            <person name="Alvarado L."/>
            <person name="Arachchi H.M."/>
            <person name="Berlin A.M."/>
            <person name="Chapman S.B."/>
            <person name="Dewar J."/>
            <person name="Goldberg J."/>
            <person name="Griggs A."/>
            <person name="Gujja S."/>
            <person name="Hansen M."/>
            <person name="Howarth C."/>
            <person name="Imamovic A."/>
            <person name="Larimer J."/>
            <person name="McCowan C."/>
            <person name="Murphy C."/>
            <person name="Neiman D."/>
            <person name="Pearson M."/>
            <person name="Priest M."/>
            <person name="Roberts A."/>
            <person name="Saif S."/>
            <person name="Shea T."/>
            <person name="Sisk P."/>
            <person name="Sykes S."/>
            <person name="Wortman J."/>
            <person name="Nusbaum C."/>
            <person name="Birren B."/>
        </authorList>
    </citation>
    <scope>NUCLEOTIDE SEQUENCE [LARGE SCALE GENOMIC DNA]</scope>
    <source>
        <strain evidence="7 8">90A8</strain>
    </source>
</reference>
<dbReference type="GO" id="GO:0005975">
    <property type="term" value="P:carbohydrate metabolic process"/>
    <property type="evidence" value="ECO:0007669"/>
    <property type="project" value="InterPro"/>
</dbReference>
<dbReference type="Gene3D" id="3.20.20.80">
    <property type="entry name" value="Glycosidases"/>
    <property type="match status" value="1"/>
</dbReference>
<dbReference type="PANTHER" id="PTHR22762">
    <property type="entry name" value="ALPHA-GLUCOSIDASE"/>
    <property type="match status" value="1"/>
</dbReference>
<feature type="domain" description="DUF5110" evidence="5">
    <location>
        <begin position="700"/>
        <end position="766"/>
    </location>
</feature>
<dbReference type="InterPro" id="IPR000322">
    <property type="entry name" value="Glyco_hydro_31_TIM"/>
</dbReference>
<evidence type="ECO:0000313" key="8">
    <source>
        <dbReference type="Proteomes" id="UP000013085"/>
    </source>
</evidence>
<organism evidence="7 8">
    <name type="scientific">[Clostridium] clostridioforme 90A8</name>
    <dbReference type="NCBI Taxonomy" id="999408"/>
    <lineage>
        <taxon>Bacteria</taxon>
        <taxon>Bacillati</taxon>
        <taxon>Bacillota</taxon>
        <taxon>Clostridia</taxon>
        <taxon>Lachnospirales</taxon>
        <taxon>Lachnospiraceae</taxon>
        <taxon>Enterocloster</taxon>
    </lineage>
</organism>
<dbReference type="InterPro" id="IPR011013">
    <property type="entry name" value="Gal_mutarotase_sf_dom"/>
</dbReference>
<dbReference type="Proteomes" id="UP000013085">
    <property type="component" value="Unassembled WGS sequence"/>
</dbReference>
<keyword evidence="2" id="KW-0378">Hydrolase</keyword>
<evidence type="ECO:0000259" key="5">
    <source>
        <dbReference type="Pfam" id="PF17137"/>
    </source>
</evidence>
<dbReference type="Pfam" id="PF21365">
    <property type="entry name" value="Glyco_hydro_31_3rd"/>
    <property type="match status" value="1"/>
</dbReference>
<comment type="caution">
    <text evidence="7">The sequence shown here is derived from an EMBL/GenBank/DDBJ whole genome shotgun (WGS) entry which is preliminary data.</text>
</comment>